<dbReference type="PANTHER" id="PTHR30163">
    <property type="entry name" value="MEMBRANE-BOUND LYTIC MUREIN TRANSGLYCOSYLASE B"/>
    <property type="match status" value="1"/>
</dbReference>
<feature type="compositionally biased region" description="Polar residues" evidence="2">
    <location>
        <begin position="55"/>
        <end position="64"/>
    </location>
</feature>
<dbReference type="CDD" id="cd13399">
    <property type="entry name" value="Slt35-like"/>
    <property type="match status" value="1"/>
</dbReference>
<evidence type="ECO:0000313" key="6">
    <source>
        <dbReference type="Proteomes" id="UP000545386"/>
    </source>
</evidence>
<feature type="region of interest" description="Disordered" evidence="2">
    <location>
        <begin position="43"/>
        <end position="65"/>
    </location>
</feature>
<dbReference type="InterPro" id="IPR031304">
    <property type="entry name" value="SLT_2"/>
</dbReference>
<dbReference type="Pfam" id="PF13406">
    <property type="entry name" value="SLT_2"/>
    <property type="match status" value="1"/>
</dbReference>
<evidence type="ECO:0000256" key="3">
    <source>
        <dbReference type="SAM" id="SignalP"/>
    </source>
</evidence>
<dbReference type="InterPro" id="IPR011757">
    <property type="entry name" value="Lytic_transglycosylase_MltB"/>
</dbReference>
<accession>A0A842HJB8</accession>
<dbReference type="GO" id="GO:0009253">
    <property type="term" value="P:peptidoglycan catabolic process"/>
    <property type="evidence" value="ECO:0007669"/>
    <property type="project" value="TreeGrafter"/>
</dbReference>
<gene>
    <name evidence="5" type="primary">mltB</name>
    <name evidence="5" type="ORF">GTU67_00625</name>
</gene>
<feature type="chain" id="PRO_5032352353" evidence="3">
    <location>
        <begin position="22"/>
        <end position="400"/>
    </location>
</feature>
<dbReference type="AlphaFoldDB" id="A0A842HJB8"/>
<evidence type="ECO:0000256" key="2">
    <source>
        <dbReference type="SAM" id="MobiDB-lite"/>
    </source>
</evidence>
<dbReference type="Gene3D" id="1.10.8.350">
    <property type="entry name" value="Bacterial muramidase"/>
    <property type="match status" value="1"/>
</dbReference>
<dbReference type="Proteomes" id="UP000545386">
    <property type="component" value="Unassembled WGS sequence"/>
</dbReference>
<dbReference type="NCBIfam" id="TIGR02282">
    <property type="entry name" value="MltB"/>
    <property type="match status" value="1"/>
</dbReference>
<dbReference type="EMBL" id="JACJUU010000001">
    <property type="protein sequence ID" value="MBC2768417.1"/>
    <property type="molecule type" value="Genomic_DNA"/>
</dbReference>
<feature type="active site" evidence="1">
    <location>
        <position position="176"/>
    </location>
</feature>
<name>A0A842HJB8_9BURK</name>
<protein>
    <submittedName>
        <fullName evidence="5">Lytic murein transglycosylase B</fullName>
    </submittedName>
</protein>
<dbReference type="GO" id="GO:0008933">
    <property type="term" value="F:peptidoglycan lytic transglycosylase activity"/>
    <property type="evidence" value="ECO:0007669"/>
    <property type="project" value="TreeGrafter"/>
</dbReference>
<dbReference type="PROSITE" id="PS51257">
    <property type="entry name" value="PROKAR_LIPOPROTEIN"/>
    <property type="match status" value="1"/>
</dbReference>
<proteinExistence type="predicted"/>
<keyword evidence="6" id="KW-1185">Reference proteome</keyword>
<evidence type="ECO:0000259" key="4">
    <source>
        <dbReference type="Pfam" id="PF13406"/>
    </source>
</evidence>
<dbReference type="InterPro" id="IPR023346">
    <property type="entry name" value="Lysozyme-like_dom_sf"/>
</dbReference>
<sequence length="400" mass="43695">MFKAARLLQAAPIFAFFTGCASVPPAVNTAQADAVTPRPETFAPAPSVVQPRAPQASSIKTGQSVPGVGAFTTPEGHLQPDIQAYAREVAATRHVPLAHVEKLLLLARFDPQVARLMTPSGKRIKRSWVTYRQRYVEPVRIKQGVAFWQSYKTEVDRAAAQYGVPPSILVSIIGVETLYGRYTGSFSVLDALATLGFRHPDVNRPERSQLFRDQLADLIELDYRGELNATTATGSFAGAVGLPQFMPGSLRRFAADGDNDRRIDLYDSVPDALASVGKFLRLHGWEPGLPVFAPVQLPQNAAQWVDGGLKPTLRWQQLEQAGAYVARSPRTTMAWAQHPVGVIDLLDEPRGLAEYRVATPNFFALTEYNRSYFYATSVAELAQALADQMGYGAPDGTPAQ</sequence>
<dbReference type="RefSeq" id="WP_185778265.1">
    <property type="nucleotide sequence ID" value="NZ_JACJUU010000001.1"/>
</dbReference>
<organism evidence="5 6">
    <name type="scientific">Pusillimonas minor</name>
    <dbReference type="NCBI Taxonomy" id="2697024"/>
    <lineage>
        <taxon>Bacteria</taxon>
        <taxon>Pseudomonadati</taxon>
        <taxon>Pseudomonadota</taxon>
        <taxon>Betaproteobacteria</taxon>
        <taxon>Burkholderiales</taxon>
        <taxon>Alcaligenaceae</taxon>
        <taxon>Pusillimonas</taxon>
    </lineage>
</organism>
<dbReference type="InterPro" id="IPR043426">
    <property type="entry name" value="MltB-like"/>
</dbReference>
<dbReference type="Gene3D" id="1.10.530.10">
    <property type="match status" value="1"/>
</dbReference>
<dbReference type="PANTHER" id="PTHR30163:SF9">
    <property type="entry name" value="MEMBRANE-BOUND LYTIC MUREIN TRANSGLYCOSYLASE B"/>
    <property type="match status" value="1"/>
</dbReference>
<feature type="domain" description="Transglycosylase SLT" evidence="4">
    <location>
        <begin position="80"/>
        <end position="383"/>
    </location>
</feature>
<keyword evidence="3" id="KW-0732">Signal</keyword>
<dbReference type="SUPFAM" id="SSF53955">
    <property type="entry name" value="Lysozyme-like"/>
    <property type="match status" value="1"/>
</dbReference>
<reference evidence="5 6" key="1">
    <citation type="submission" date="2020-08" db="EMBL/GenBank/DDBJ databases">
        <title>Paraeoetvoesia sp. YC-7-48 draft genome sequence.</title>
        <authorList>
            <person name="Yao L."/>
        </authorList>
    </citation>
    <scope>NUCLEOTIDE SEQUENCE [LARGE SCALE GENOMIC DNA]</scope>
    <source>
        <strain evidence="6">YC-7-48</strain>
    </source>
</reference>
<evidence type="ECO:0000313" key="5">
    <source>
        <dbReference type="EMBL" id="MBC2768417.1"/>
    </source>
</evidence>
<comment type="caution">
    <text evidence="5">The sequence shown here is derived from an EMBL/GenBank/DDBJ whole genome shotgun (WGS) entry which is preliminary data.</text>
</comment>
<evidence type="ECO:0000256" key="1">
    <source>
        <dbReference type="PIRSR" id="PIRSR611757-1"/>
    </source>
</evidence>
<feature type="signal peptide" evidence="3">
    <location>
        <begin position="1"/>
        <end position="21"/>
    </location>
</feature>